<reference evidence="2" key="1">
    <citation type="submission" date="2019-07" db="EMBL/GenBank/DDBJ databases">
        <authorList>
            <person name="Cubo M.T."/>
            <person name="Espuny M.D.R."/>
            <person name="Balsanelli E."/>
        </authorList>
    </citation>
    <scope>NUCLEOTIDE SEQUENCE [LARGE SCALE GENOMIC DNA]</scope>
</reference>
<gene>
    <name evidence="1" type="ORF">Smphiort11_024</name>
</gene>
<protein>
    <submittedName>
        <fullName evidence="1">Uncharacterized protein</fullName>
    </submittedName>
</protein>
<dbReference type="EMBL" id="MN228696">
    <property type="protein sequence ID" value="QEP29822.1"/>
    <property type="molecule type" value="Genomic_DNA"/>
</dbReference>
<dbReference type="Proteomes" id="UP000322838">
    <property type="component" value="Segment"/>
</dbReference>
<accession>A0A5C2H5H9</accession>
<sequence>MIKWLFGLIIKSHKPIKEQLADAQDRLYDQEYKRGWDYAVLIWGTTPVMVAKMELIKAAGNIETAFEIAIYDFLKERTR</sequence>
<proteinExistence type="predicted"/>
<organism evidence="1 2">
    <name type="scientific">Sinorhizobium phage ort11</name>
    <dbReference type="NCBI Taxonomy" id="2599764"/>
    <lineage>
        <taxon>Viruses</taxon>
        <taxon>Duplodnaviria</taxon>
        <taxon>Heunggongvirae</taxon>
        <taxon>Uroviricota</taxon>
        <taxon>Caudoviricetes</taxon>
        <taxon>Schitoviridae</taxon>
        <taxon>Huelvavirus</taxon>
        <taxon>Huelvavirus ort11</taxon>
    </lineage>
</organism>
<evidence type="ECO:0000313" key="1">
    <source>
        <dbReference type="EMBL" id="QEP29822.1"/>
    </source>
</evidence>
<name>A0A5C2H5H9_9CAUD</name>
<keyword evidence="2" id="KW-1185">Reference proteome</keyword>
<evidence type="ECO:0000313" key="2">
    <source>
        <dbReference type="Proteomes" id="UP000322838"/>
    </source>
</evidence>